<sequence>MFIPRFLLGKYKNKLKHPNVLRRKSDAIKYDSDEAVKEALCEILTYSVFLIASTIVANASHHLYMFYFNQTLKKLFIGREMETKFGMEVRFEEIVTTLDLWNFLETKFLDDLHGETFTAYRNNEPTRTRKEKTKSFNITEEGYGLNDDQRRLVLRDNILLGPPRLRQIRVKENSCHVNEAFLRYFNSCYREYSYNSEDRRPFFKNTSFYTLSDLKVNPIRGKIRKYYGAGYVRSLTYDRAINEEILQQLKSLKWIDRGTRVVIVEFVLYNANSQMFSNAKILAEMPPVGGLVTSYQFQALKLHSIWSDFDYGVSAASGIFYLMVLHYTFEELGEFISVGLANYFKSMWNLIDITVLLFSYISFAYNIIHPIYMKKIVQKSNNDPNTFWSIDKICFWNLLYVDMMAVCVFLVWIKIFKYISINKTMLQFSITLKKCAKDLFGFAVMFFIVFLAYAQLGLLIFGTSHPDFRSFGISVVTLMRMFLGDFEYELIEKSNHILGPIYFLSYVLFVFFILLNMFLAIINDTYGAVKSEVNSGHSHFGPYLAKLFRYIFCSGCKSHETTVLKSRKRQMQSSGDFQINWNDFAEVNSISGDSFTNGNISPTGGRLRMHVHELIREYFQELSDSEYKLHNVSENPKDNYDLRSLTNRITRLEEVLEQLIANMDQILKFQTKQQMKNKK</sequence>
<evidence type="ECO:0000256" key="9">
    <source>
        <dbReference type="ARBA" id="ARBA00023065"/>
    </source>
</evidence>
<evidence type="ECO:0000256" key="8">
    <source>
        <dbReference type="ARBA" id="ARBA00023054"/>
    </source>
</evidence>
<evidence type="ECO:0000256" key="7">
    <source>
        <dbReference type="ARBA" id="ARBA00022989"/>
    </source>
</evidence>
<feature type="disulfide bond" evidence="15">
    <location>
        <begin position="175"/>
        <end position="188"/>
    </location>
</feature>
<dbReference type="AlphaFoldDB" id="A0A1I8P7T8"/>
<evidence type="ECO:0000256" key="6">
    <source>
        <dbReference type="ARBA" id="ARBA00022692"/>
    </source>
</evidence>
<protein>
    <submittedName>
        <fullName evidence="19">Uncharacterized protein</fullName>
    </submittedName>
</protein>
<dbReference type="GO" id="GO:0005886">
    <property type="term" value="C:plasma membrane"/>
    <property type="evidence" value="ECO:0007669"/>
    <property type="project" value="UniProtKB-SubCell"/>
</dbReference>
<dbReference type="GO" id="GO:0005262">
    <property type="term" value="F:calcium channel activity"/>
    <property type="evidence" value="ECO:0007669"/>
    <property type="project" value="TreeGrafter"/>
</dbReference>
<dbReference type="GO" id="GO:0005509">
    <property type="term" value="F:calcium ion binding"/>
    <property type="evidence" value="ECO:0007669"/>
    <property type="project" value="InterPro"/>
</dbReference>
<dbReference type="PRINTS" id="PR01433">
    <property type="entry name" value="POLYCYSTIN2"/>
</dbReference>
<gene>
    <name evidence="19" type="primary">106089016</name>
</gene>
<evidence type="ECO:0000256" key="5">
    <source>
        <dbReference type="ARBA" id="ARBA00022475"/>
    </source>
</evidence>
<name>A0A1I8P7T8_STOCA</name>
<evidence type="ECO:0000256" key="10">
    <source>
        <dbReference type="ARBA" id="ARBA00023136"/>
    </source>
</evidence>
<feature type="domain" description="Polycystin" evidence="18">
    <location>
        <begin position="100"/>
        <end position="303"/>
    </location>
</feature>
<dbReference type="Proteomes" id="UP000095300">
    <property type="component" value="Unassembled WGS sequence"/>
</dbReference>
<proteinExistence type="inferred from homology"/>
<dbReference type="InterPro" id="IPR003915">
    <property type="entry name" value="PKD_2"/>
</dbReference>
<dbReference type="InterPro" id="IPR013122">
    <property type="entry name" value="PKD1_2_channel"/>
</dbReference>
<keyword evidence="13" id="KW-0966">Cell projection</keyword>
<dbReference type="EnsemblMetazoa" id="SCAU005623-RB">
    <property type="protein sequence ID" value="SCAU005623-PB"/>
    <property type="gene ID" value="SCAU005623"/>
</dbReference>
<dbReference type="Gene3D" id="1.10.287.70">
    <property type="match status" value="1"/>
</dbReference>
<dbReference type="Pfam" id="PF08016">
    <property type="entry name" value="PKD_channel"/>
    <property type="match status" value="1"/>
</dbReference>
<dbReference type="InterPro" id="IPR051223">
    <property type="entry name" value="Polycystin"/>
</dbReference>
<evidence type="ECO:0000313" key="20">
    <source>
        <dbReference type="Proteomes" id="UP000095300"/>
    </source>
</evidence>
<keyword evidence="10 16" id="KW-0472">Membrane</keyword>
<dbReference type="FunFam" id="1.10.287.70:FF:000055">
    <property type="entry name" value="Polycystic kidney disease 2-like 1"/>
    <property type="match status" value="1"/>
</dbReference>
<keyword evidence="4" id="KW-0813">Transport</keyword>
<comment type="subcellular location">
    <subcellularLocation>
        <location evidence="2">Cell membrane</location>
        <topology evidence="2">Multi-pass membrane protein</topology>
    </subcellularLocation>
    <subcellularLocation>
        <location evidence="1">Cell projection</location>
        <location evidence="1">Cilium</location>
    </subcellularLocation>
</comment>
<dbReference type="InterPro" id="IPR046791">
    <property type="entry name" value="Polycystin_dom"/>
</dbReference>
<evidence type="ECO:0000256" key="2">
    <source>
        <dbReference type="ARBA" id="ARBA00004651"/>
    </source>
</evidence>
<dbReference type="PANTHER" id="PTHR10877:SF183">
    <property type="entry name" value="AT14535P-RELATED"/>
    <property type="match status" value="1"/>
</dbReference>
<evidence type="ECO:0000259" key="17">
    <source>
        <dbReference type="Pfam" id="PF08016"/>
    </source>
</evidence>
<evidence type="ECO:0000256" key="14">
    <source>
        <dbReference type="ARBA" id="ARBA00023303"/>
    </source>
</evidence>
<comment type="similarity">
    <text evidence="3">Belongs to the polycystin family.</text>
</comment>
<evidence type="ECO:0000256" key="4">
    <source>
        <dbReference type="ARBA" id="ARBA00022448"/>
    </source>
</evidence>
<keyword evidence="8" id="KW-0175">Coiled coil</keyword>
<dbReference type="PANTHER" id="PTHR10877">
    <property type="entry name" value="POLYCYSTIN FAMILY MEMBER"/>
    <property type="match status" value="1"/>
</dbReference>
<feature type="transmembrane region" description="Helical" evidence="16">
    <location>
        <begin position="349"/>
        <end position="372"/>
    </location>
</feature>
<evidence type="ECO:0000256" key="3">
    <source>
        <dbReference type="ARBA" id="ARBA00007200"/>
    </source>
</evidence>
<feature type="transmembrane region" description="Helical" evidence="16">
    <location>
        <begin position="503"/>
        <end position="522"/>
    </location>
</feature>
<keyword evidence="20" id="KW-1185">Reference proteome</keyword>
<accession>A0A1I8P7T8</accession>
<evidence type="ECO:0000256" key="11">
    <source>
        <dbReference type="ARBA" id="ARBA00023157"/>
    </source>
</evidence>
<keyword evidence="12" id="KW-0325">Glycoprotein</keyword>
<evidence type="ECO:0000256" key="12">
    <source>
        <dbReference type="ARBA" id="ARBA00023180"/>
    </source>
</evidence>
<keyword evidence="7 16" id="KW-1133">Transmembrane helix</keyword>
<feature type="transmembrane region" description="Helical" evidence="16">
    <location>
        <begin position="393"/>
        <end position="419"/>
    </location>
</feature>
<evidence type="ECO:0000256" key="13">
    <source>
        <dbReference type="ARBA" id="ARBA00023273"/>
    </source>
</evidence>
<evidence type="ECO:0000313" key="19">
    <source>
        <dbReference type="EnsemblMetazoa" id="SCAU005623-PB"/>
    </source>
</evidence>
<keyword evidence="11" id="KW-1015">Disulfide bond</keyword>
<dbReference type="OrthoDB" id="444119at2759"/>
<dbReference type="GO" id="GO:0005929">
    <property type="term" value="C:cilium"/>
    <property type="evidence" value="ECO:0007669"/>
    <property type="project" value="UniProtKB-SubCell"/>
</dbReference>
<dbReference type="GO" id="GO:0050982">
    <property type="term" value="P:detection of mechanical stimulus"/>
    <property type="evidence" value="ECO:0007669"/>
    <property type="project" value="TreeGrafter"/>
</dbReference>
<keyword evidence="14" id="KW-0407">Ion channel</keyword>
<reference evidence="19" key="1">
    <citation type="submission" date="2020-05" db="UniProtKB">
        <authorList>
            <consortium name="EnsemblMetazoa"/>
        </authorList>
    </citation>
    <scope>IDENTIFICATION</scope>
    <source>
        <strain evidence="19">USDA</strain>
    </source>
</reference>
<evidence type="ECO:0000259" key="18">
    <source>
        <dbReference type="Pfam" id="PF20519"/>
    </source>
</evidence>
<keyword evidence="9" id="KW-0406">Ion transport</keyword>
<feature type="domain" description="Polycystin cation channel PKD1/PKD2" evidence="17">
    <location>
        <begin position="310"/>
        <end position="528"/>
    </location>
</feature>
<feature type="transmembrane region" description="Helical" evidence="16">
    <location>
        <begin position="439"/>
        <end position="461"/>
    </location>
</feature>
<evidence type="ECO:0000256" key="15">
    <source>
        <dbReference type="PIRSR" id="PIRSR603915-2"/>
    </source>
</evidence>
<evidence type="ECO:0000256" key="16">
    <source>
        <dbReference type="SAM" id="Phobius"/>
    </source>
</evidence>
<keyword evidence="6 16" id="KW-0812">Transmembrane</keyword>
<dbReference type="Pfam" id="PF20519">
    <property type="entry name" value="Polycystin_dom"/>
    <property type="match status" value="1"/>
</dbReference>
<evidence type="ECO:0000256" key="1">
    <source>
        <dbReference type="ARBA" id="ARBA00004138"/>
    </source>
</evidence>
<organism evidence="19 20">
    <name type="scientific">Stomoxys calcitrans</name>
    <name type="common">Stable fly</name>
    <name type="synonym">Conops calcitrans</name>
    <dbReference type="NCBI Taxonomy" id="35570"/>
    <lineage>
        <taxon>Eukaryota</taxon>
        <taxon>Metazoa</taxon>
        <taxon>Ecdysozoa</taxon>
        <taxon>Arthropoda</taxon>
        <taxon>Hexapoda</taxon>
        <taxon>Insecta</taxon>
        <taxon>Pterygota</taxon>
        <taxon>Neoptera</taxon>
        <taxon>Endopterygota</taxon>
        <taxon>Diptera</taxon>
        <taxon>Brachycera</taxon>
        <taxon>Muscomorpha</taxon>
        <taxon>Muscoidea</taxon>
        <taxon>Muscidae</taxon>
        <taxon>Stomoxys</taxon>
    </lineage>
</organism>
<dbReference type="VEuPathDB" id="VectorBase:SCAU005623"/>
<keyword evidence="5" id="KW-1003">Cell membrane</keyword>
<feature type="transmembrane region" description="Helical" evidence="16">
    <location>
        <begin position="468"/>
        <end position="483"/>
    </location>
</feature>